<proteinExistence type="predicted"/>
<reference evidence="1 2" key="1">
    <citation type="submission" date="2018-08" db="EMBL/GenBank/DDBJ databases">
        <title>Draft genome sequence of the cyanotroph, Pseudomonas monteilii BCN3.</title>
        <authorList>
            <person name="Jones L.B."/>
            <person name="Kunz D.A."/>
        </authorList>
    </citation>
    <scope>NUCLEOTIDE SEQUENCE [LARGE SCALE GENOMIC DNA]</scope>
    <source>
        <strain evidence="1 2">BCN3</strain>
    </source>
</reference>
<sequence length="220" mass="24550">MSVGSYHKVSASAGLLTLQMSPQGVKGFEDFAKLVPKAMAAAQRRAINKTLRWLRGQVAREVGRHERIAIAAVRQRLKAFPMGSNGQGKLWFGIRPIEASRAGRPRQTRAGVSVAGRRYQGAFYRQVYGGKPDIWIRTASKHFDAADYPDSEVSGGGGRRSGWVSENDSRFPLAKAKISLDDVRPHFEAWTSRAHDRLKVVLEQELNFELQKYLRRTGNG</sequence>
<dbReference type="EMBL" id="QWLL01000012">
    <property type="protein sequence ID" value="RII79117.1"/>
    <property type="molecule type" value="Genomic_DNA"/>
</dbReference>
<accession>A0A399MD06</accession>
<protein>
    <recommendedName>
        <fullName evidence="3">Phage tail protein</fullName>
    </recommendedName>
</protein>
<comment type="caution">
    <text evidence="1">The sequence shown here is derived from an EMBL/GenBank/DDBJ whole genome shotgun (WGS) entry which is preliminary data.</text>
</comment>
<dbReference type="RefSeq" id="WP_119369072.1">
    <property type="nucleotide sequence ID" value="NZ_QWLL01000012.1"/>
</dbReference>
<gene>
    <name evidence="1" type="ORF">D0894_05900</name>
</gene>
<organism evidence="1 2">
    <name type="scientific">Pseudomonas monteilii</name>
    <dbReference type="NCBI Taxonomy" id="76759"/>
    <lineage>
        <taxon>Bacteria</taxon>
        <taxon>Pseudomonadati</taxon>
        <taxon>Pseudomonadota</taxon>
        <taxon>Gammaproteobacteria</taxon>
        <taxon>Pseudomonadales</taxon>
        <taxon>Pseudomonadaceae</taxon>
        <taxon>Pseudomonas</taxon>
    </lineage>
</organism>
<evidence type="ECO:0000313" key="1">
    <source>
        <dbReference type="EMBL" id="RII79117.1"/>
    </source>
</evidence>
<evidence type="ECO:0008006" key="3">
    <source>
        <dbReference type="Google" id="ProtNLM"/>
    </source>
</evidence>
<dbReference type="AlphaFoldDB" id="A0A399MD06"/>
<dbReference type="Proteomes" id="UP000265875">
    <property type="component" value="Unassembled WGS sequence"/>
</dbReference>
<evidence type="ECO:0000313" key="2">
    <source>
        <dbReference type="Proteomes" id="UP000265875"/>
    </source>
</evidence>
<name>A0A399MD06_9PSED</name>